<dbReference type="AlphaFoldDB" id="A0A6N6JD11"/>
<dbReference type="Proteomes" id="UP000436822">
    <property type="component" value="Unassembled WGS sequence"/>
</dbReference>
<name>A0A6N6JD11_9RHOB</name>
<protein>
    <submittedName>
        <fullName evidence="1">Uncharacterized protein</fullName>
    </submittedName>
</protein>
<evidence type="ECO:0000313" key="2">
    <source>
        <dbReference type="Proteomes" id="UP000436822"/>
    </source>
</evidence>
<evidence type="ECO:0000313" key="1">
    <source>
        <dbReference type="EMBL" id="GFE64231.1"/>
    </source>
</evidence>
<sequence>MALNAGIVENTAPDPTPERLKIQENGFENGVEVRWYRKSAADGGSTHIPVDELIPFLEKHRDYALWYQVVRHDFAGGVHEWIVSQPDCPNAVAAAFIDAVGGADLYGLTSRPSHSNHIYRAAEIVSRRDMADGFPSDTMRDPEPGEPGFFFNFERLDRKALLEQCEAAAHAQLALGKTPIYAVPKNLLSKTPTGPRLRTEYSVDDTGIS</sequence>
<proteinExistence type="predicted"/>
<organism evidence="1 2">
    <name type="scientific">Litoreibacter roseus</name>
    <dbReference type="NCBI Taxonomy" id="2601869"/>
    <lineage>
        <taxon>Bacteria</taxon>
        <taxon>Pseudomonadati</taxon>
        <taxon>Pseudomonadota</taxon>
        <taxon>Alphaproteobacteria</taxon>
        <taxon>Rhodobacterales</taxon>
        <taxon>Roseobacteraceae</taxon>
        <taxon>Litoreibacter</taxon>
    </lineage>
</organism>
<accession>A0A6N6JD11</accession>
<keyword evidence="2" id="KW-1185">Reference proteome</keyword>
<reference evidence="1 2" key="1">
    <citation type="submission" date="2019-12" db="EMBL/GenBank/DDBJ databases">
        <title>Litoreibacter badius sp. nov., a novel bacteriochlorophyll a-containing bacterium in the genus Litoreibacter.</title>
        <authorList>
            <person name="Kanamuro M."/>
            <person name="Takabe Y."/>
            <person name="Mori K."/>
            <person name="Takaichi S."/>
            <person name="Hanada S."/>
        </authorList>
    </citation>
    <scope>NUCLEOTIDE SEQUENCE [LARGE SCALE GENOMIC DNA]</scope>
    <source>
        <strain evidence="1 2">K6</strain>
    </source>
</reference>
<dbReference type="EMBL" id="BLJE01000001">
    <property type="protein sequence ID" value="GFE64231.1"/>
    <property type="molecule type" value="Genomic_DNA"/>
</dbReference>
<gene>
    <name evidence="1" type="ORF">KIN_13050</name>
</gene>
<comment type="caution">
    <text evidence="1">The sequence shown here is derived from an EMBL/GenBank/DDBJ whole genome shotgun (WGS) entry which is preliminary data.</text>
</comment>